<evidence type="ECO:0000313" key="1">
    <source>
        <dbReference type="EMBL" id="MBB5740373.1"/>
    </source>
</evidence>
<comment type="caution">
    <text evidence="1">The sequence shown here is derived from an EMBL/GenBank/DDBJ whole genome shotgun (WGS) entry which is preliminary data.</text>
</comment>
<sequence length="181" mass="17390">MADEFGRDGIDDLPLKAAEAGAALEALKGPAEEAANAIEAAFGRAGESLSRSLARAAADGEVSLSELAEAVLKAVNAAAGSGGSGSSLSAAIQAAASSFSGANFGGARADGGPVLGGGAYLVGERGPEVFRPSVGGEIGSATGGAVTVHVAVDGGAEALLRSEAQIAQMLARAVSLGARGR</sequence>
<organism evidence="1 2">
    <name type="scientific">Brevundimonas aurantiaca</name>
    <dbReference type="NCBI Taxonomy" id="74316"/>
    <lineage>
        <taxon>Bacteria</taxon>
        <taxon>Pseudomonadati</taxon>
        <taxon>Pseudomonadota</taxon>
        <taxon>Alphaproteobacteria</taxon>
        <taxon>Caulobacterales</taxon>
        <taxon>Caulobacteraceae</taxon>
        <taxon>Brevundimonas</taxon>
    </lineage>
</organism>
<reference evidence="1 2" key="1">
    <citation type="submission" date="2020-08" db="EMBL/GenBank/DDBJ databases">
        <title>Genomic Encyclopedia of Type Strains, Phase IV (KMG-IV): sequencing the most valuable type-strain genomes for metagenomic binning, comparative biology and taxonomic classification.</title>
        <authorList>
            <person name="Goeker M."/>
        </authorList>
    </citation>
    <scope>NUCLEOTIDE SEQUENCE [LARGE SCALE GENOMIC DNA]</scope>
    <source>
        <strain evidence="1 2">DSM 4731</strain>
    </source>
</reference>
<protein>
    <submittedName>
        <fullName evidence="1">Phage-related minor tail protein</fullName>
    </submittedName>
</protein>
<dbReference type="Proteomes" id="UP000527324">
    <property type="component" value="Unassembled WGS sequence"/>
</dbReference>
<keyword evidence="2" id="KW-1185">Reference proteome</keyword>
<gene>
    <name evidence="1" type="ORF">GGQ93_002091</name>
</gene>
<dbReference type="AlphaFoldDB" id="A0A7W9C7W3"/>
<accession>A0A7W9C7W3</accession>
<proteinExistence type="predicted"/>
<dbReference type="EMBL" id="JACHOQ010000004">
    <property type="protein sequence ID" value="MBB5740373.1"/>
    <property type="molecule type" value="Genomic_DNA"/>
</dbReference>
<evidence type="ECO:0000313" key="2">
    <source>
        <dbReference type="Proteomes" id="UP000527324"/>
    </source>
</evidence>
<dbReference type="RefSeq" id="WP_183216818.1">
    <property type="nucleotide sequence ID" value="NZ_CAJFZW010000056.1"/>
</dbReference>
<name>A0A7W9C7W3_9CAUL</name>